<dbReference type="EMBL" id="KZ997877">
    <property type="protein sequence ID" value="RKO86830.1"/>
    <property type="molecule type" value="Genomic_DNA"/>
</dbReference>
<accession>A0A4P9W7T2</accession>
<dbReference type="OrthoDB" id="2120701at2759"/>
<dbReference type="SUPFAM" id="SSF52540">
    <property type="entry name" value="P-loop containing nucleoside triphosphate hydrolases"/>
    <property type="match status" value="1"/>
</dbReference>
<dbReference type="Pfam" id="PF02399">
    <property type="entry name" value="Herpes_ori_bp"/>
    <property type="match status" value="1"/>
</dbReference>
<name>A0A4P9W7T2_9FUNG</name>
<evidence type="ECO:0000259" key="1">
    <source>
        <dbReference type="Pfam" id="PF02399"/>
    </source>
</evidence>
<dbReference type="GO" id="GO:0003688">
    <property type="term" value="F:DNA replication origin binding"/>
    <property type="evidence" value="ECO:0007669"/>
    <property type="project" value="InterPro"/>
</dbReference>
<feature type="domain" description="Replication origin-binding protein" evidence="1">
    <location>
        <begin position="458"/>
        <end position="622"/>
    </location>
</feature>
<gene>
    <name evidence="2" type="ORF">BDK51DRAFT_45779</name>
</gene>
<evidence type="ECO:0000313" key="2">
    <source>
        <dbReference type="EMBL" id="RKO86830.1"/>
    </source>
</evidence>
<sequence length="776" mass="89964">MLTALSKVSLNNKIELGNRHYDVKASRDIQVVAESKFEGSKNFFAFESHAEFMNFIRNQHESEPHKCNFYEIVESNQKSFWYLDVDAVFTKFEESMEQDLSPETLIKTVKSNVVSFLTDINLETAYEDILILESSNSLKTSFHVIIRGAWVTENSSVRKQLYHLFIQWLKENGKETGFLDSAVYGGWQNFRTIYSTKWSTFEKGRRYMKPHADNRDVADVEYFLTYLEGNERVIGNSHLPQLQIAESEYRILKHKKQSDKLHNETFNSKTIDRDLLIENIENAYQEEIVGRPHDESIEFYVKCIPNGNKNADKVMNDANDTKVRTLYEGQPWVVWWSVGAAIHRAVKESIKLNPKDDVTVSEELNATGLGIFWKWSDNSSKSDKWMVEKTWQGYQTNYRESGYNLGTLRRLAKLCNPQVFEFNYEAFEDFSPYSEVIERYISDPWVKPYPRCNQLFEKSPMGTGKSVAVSQHIITFKPNRVICLSPRQSFASNFVGNLNSNLEGHHNRDEKPFHFVNYADLMKEGDFSCWYRHPYIVIQMESLFKIGNGRFKEYDLFVCDEIESNLKTFTSSTMLTPIDKQPSLNRLELNMAMFQKLVQSSKQCIYLDAFLTRRTIDIINDIVPFSKGNAIIRINEREVESKNATIYKHSENFENAMMKKLATGEKIMVFWSSKQHGINFESTMRKKLPGIRCKFYHADADCFLDDDLTDVNDSWGNLDCVMYTSKVTVGVNFTNPVNYAFTLPYEFALVSGHETCTTSADNNDKFNFALALQIDS</sequence>
<protein>
    <recommendedName>
        <fullName evidence="1">Replication origin-binding protein domain-containing protein</fullName>
    </recommendedName>
</protein>
<dbReference type="InterPro" id="IPR027417">
    <property type="entry name" value="P-loop_NTPase"/>
</dbReference>
<dbReference type="InterPro" id="IPR003450">
    <property type="entry name" value="Replication_origin-bd"/>
</dbReference>
<keyword evidence="3" id="KW-1185">Reference proteome</keyword>
<dbReference type="Proteomes" id="UP000269721">
    <property type="component" value="Unassembled WGS sequence"/>
</dbReference>
<organism evidence="2 3">
    <name type="scientific">Blyttiomyces helicus</name>
    <dbReference type="NCBI Taxonomy" id="388810"/>
    <lineage>
        <taxon>Eukaryota</taxon>
        <taxon>Fungi</taxon>
        <taxon>Fungi incertae sedis</taxon>
        <taxon>Chytridiomycota</taxon>
        <taxon>Chytridiomycota incertae sedis</taxon>
        <taxon>Chytridiomycetes</taxon>
        <taxon>Chytridiomycetes incertae sedis</taxon>
        <taxon>Blyttiomyces</taxon>
    </lineage>
</organism>
<dbReference type="GO" id="GO:0006260">
    <property type="term" value="P:DNA replication"/>
    <property type="evidence" value="ECO:0007669"/>
    <property type="project" value="InterPro"/>
</dbReference>
<reference evidence="3" key="1">
    <citation type="journal article" date="2018" name="Nat. Microbiol.">
        <title>Leveraging single-cell genomics to expand the fungal tree of life.</title>
        <authorList>
            <person name="Ahrendt S.R."/>
            <person name="Quandt C.A."/>
            <person name="Ciobanu D."/>
            <person name="Clum A."/>
            <person name="Salamov A."/>
            <person name="Andreopoulos B."/>
            <person name="Cheng J.F."/>
            <person name="Woyke T."/>
            <person name="Pelin A."/>
            <person name="Henrissat B."/>
            <person name="Reynolds N.K."/>
            <person name="Benny G.L."/>
            <person name="Smith M.E."/>
            <person name="James T.Y."/>
            <person name="Grigoriev I.V."/>
        </authorList>
    </citation>
    <scope>NUCLEOTIDE SEQUENCE [LARGE SCALE GENOMIC DNA]</scope>
</reference>
<dbReference type="GO" id="GO:0005524">
    <property type="term" value="F:ATP binding"/>
    <property type="evidence" value="ECO:0007669"/>
    <property type="project" value="InterPro"/>
</dbReference>
<evidence type="ECO:0000313" key="3">
    <source>
        <dbReference type="Proteomes" id="UP000269721"/>
    </source>
</evidence>
<dbReference type="AlphaFoldDB" id="A0A4P9W7T2"/>
<proteinExistence type="predicted"/>